<proteinExistence type="predicted"/>
<keyword evidence="4" id="KW-1185">Reference proteome</keyword>
<accession>A0A562DHF1</accession>
<name>A0A562DHF1_9GAMM</name>
<protein>
    <submittedName>
        <fullName evidence="3">NIPSNAP protein</fullName>
    </submittedName>
</protein>
<evidence type="ECO:0000313" key="3">
    <source>
        <dbReference type="EMBL" id="TWH09046.1"/>
    </source>
</evidence>
<dbReference type="RefSeq" id="WP_028915001.1">
    <property type="nucleotide sequence ID" value="NZ_VLJS01000071.1"/>
</dbReference>
<dbReference type="Gene3D" id="3.30.70.100">
    <property type="match status" value="1"/>
</dbReference>
<evidence type="ECO:0000256" key="1">
    <source>
        <dbReference type="SAM" id="SignalP"/>
    </source>
</evidence>
<organism evidence="3 4">
    <name type="scientific">Pseudoxanthomonas taiwanensis J19</name>
    <dbReference type="NCBI Taxonomy" id="935569"/>
    <lineage>
        <taxon>Bacteria</taxon>
        <taxon>Pseudomonadati</taxon>
        <taxon>Pseudomonadota</taxon>
        <taxon>Gammaproteobacteria</taxon>
        <taxon>Lysobacterales</taxon>
        <taxon>Lysobacteraceae</taxon>
        <taxon>Pseudoxanthomonas</taxon>
    </lineage>
</organism>
<gene>
    <name evidence="3" type="ORF">L613_004100000300</name>
</gene>
<evidence type="ECO:0000313" key="4">
    <source>
        <dbReference type="Proteomes" id="UP000321583"/>
    </source>
</evidence>
<keyword evidence="1" id="KW-0732">Signal</keyword>
<dbReference type="AlphaFoldDB" id="A0A562DHF1"/>
<feature type="domain" description="NIPSNAP" evidence="2">
    <location>
        <begin position="35"/>
        <end position="137"/>
    </location>
</feature>
<comment type="caution">
    <text evidence="3">The sequence shown here is derived from an EMBL/GenBank/DDBJ whole genome shotgun (WGS) entry which is preliminary data.</text>
</comment>
<feature type="chain" id="PRO_5021993488" evidence="1">
    <location>
        <begin position="24"/>
        <end position="142"/>
    </location>
</feature>
<dbReference type="OrthoDB" id="9809695at2"/>
<dbReference type="SUPFAM" id="SSF54909">
    <property type="entry name" value="Dimeric alpha+beta barrel"/>
    <property type="match status" value="1"/>
</dbReference>
<dbReference type="InterPro" id="IPR012577">
    <property type="entry name" value="NIPSNAP"/>
</dbReference>
<evidence type="ECO:0000259" key="2">
    <source>
        <dbReference type="Pfam" id="PF07978"/>
    </source>
</evidence>
<dbReference type="Pfam" id="PF07978">
    <property type="entry name" value="NIPSNAP"/>
    <property type="match status" value="1"/>
</dbReference>
<sequence length="142" mass="16356">MFRTTALSLFLASATPSPAPAIASDPVAQDGPVHQLRIYRIYDQTRIAFHERFRDHAARLMARHGFDIVAMWEARTEEGPEFVYLLRWPDEATMVAAWERFMADPEWAAIKRATAARHGRFVGDIEDRTLRLVDYSPRGRVR</sequence>
<reference evidence="3 4" key="1">
    <citation type="submission" date="2019-07" db="EMBL/GenBank/DDBJ databases">
        <title>Genome sequencing of lignin-degrading bacterial isolates.</title>
        <authorList>
            <person name="Gladden J."/>
        </authorList>
    </citation>
    <scope>NUCLEOTIDE SEQUENCE [LARGE SCALE GENOMIC DNA]</scope>
    <source>
        <strain evidence="3 4">J19</strain>
    </source>
</reference>
<feature type="signal peptide" evidence="1">
    <location>
        <begin position="1"/>
        <end position="23"/>
    </location>
</feature>
<dbReference type="EMBL" id="VLJS01000071">
    <property type="protein sequence ID" value="TWH09046.1"/>
    <property type="molecule type" value="Genomic_DNA"/>
</dbReference>
<dbReference type="InterPro" id="IPR011008">
    <property type="entry name" value="Dimeric_a/b-barrel"/>
</dbReference>
<dbReference type="Proteomes" id="UP000321583">
    <property type="component" value="Unassembled WGS sequence"/>
</dbReference>